<dbReference type="VEuPathDB" id="TriTrypDB:ADEAN_000840300"/>
<sequence length="236" mass="25473">MNRLLWKHACLPPSAAGGDSASEASSVSGSEAEGGAEDSPTKGLWFLAMIEGGRHSCPHAAKLLVRFVNSSNSEAHTNMVNKAGVSLAGTLLLLASSSLLAAIRIEVVRTLPLLQRMSPRAAQFMRSPKDSLPLLARVLKRDGSHTILGEEILKNICTLCEEEKMATNAAQSAIFCRAVVRCLVNNWRNTTLFSLTRRLCELLYGHTAPTTAEFFPLDPSALQPTEQIPPELLAKV</sequence>
<reference evidence="2 3" key="1">
    <citation type="submission" date="2020-08" db="EMBL/GenBank/DDBJ databases">
        <authorList>
            <person name="Newling K."/>
            <person name="Davey J."/>
            <person name="Forrester S."/>
        </authorList>
    </citation>
    <scope>NUCLEOTIDE SEQUENCE [LARGE SCALE GENOMIC DNA]</scope>
    <source>
        <strain evidence="3">Crithidia deanei Carvalho (ATCC PRA-265)</strain>
    </source>
</reference>
<evidence type="ECO:0000313" key="2">
    <source>
        <dbReference type="EMBL" id="CAD2220879.1"/>
    </source>
</evidence>
<keyword evidence="3" id="KW-1185">Reference proteome</keyword>
<organism evidence="2 3">
    <name type="scientific">Angomonas deanei</name>
    <dbReference type="NCBI Taxonomy" id="59799"/>
    <lineage>
        <taxon>Eukaryota</taxon>
        <taxon>Discoba</taxon>
        <taxon>Euglenozoa</taxon>
        <taxon>Kinetoplastea</taxon>
        <taxon>Metakinetoplastina</taxon>
        <taxon>Trypanosomatida</taxon>
        <taxon>Trypanosomatidae</taxon>
        <taxon>Strigomonadinae</taxon>
        <taxon>Angomonas</taxon>
    </lineage>
</organism>
<accession>A0A7G2CNG4</accession>
<feature type="compositionally biased region" description="Low complexity" evidence="1">
    <location>
        <begin position="14"/>
        <end position="33"/>
    </location>
</feature>
<evidence type="ECO:0000256" key="1">
    <source>
        <dbReference type="SAM" id="MobiDB-lite"/>
    </source>
</evidence>
<feature type="region of interest" description="Disordered" evidence="1">
    <location>
        <begin position="14"/>
        <end position="39"/>
    </location>
</feature>
<proteinExistence type="predicted"/>
<evidence type="ECO:0000313" key="3">
    <source>
        <dbReference type="Proteomes" id="UP000515908"/>
    </source>
</evidence>
<dbReference type="EMBL" id="LR877163">
    <property type="protein sequence ID" value="CAD2220879.1"/>
    <property type="molecule type" value="Genomic_DNA"/>
</dbReference>
<protein>
    <submittedName>
        <fullName evidence="2">Uncharacterized protein</fullName>
    </submittedName>
</protein>
<dbReference type="Proteomes" id="UP000515908">
    <property type="component" value="Chromosome 19"/>
</dbReference>
<name>A0A7G2CNG4_9TRYP</name>
<gene>
    <name evidence="2" type="ORF">ADEAN_000840300</name>
</gene>
<dbReference type="AlphaFoldDB" id="A0A7G2CNG4"/>